<dbReference type="GO" id="GO:0005525">
    <property type="term" value="F:GTP binding"/>
    <property type="evidence" value="ECO:0007669"/>
    <property type="project" value="InterPro"/>
</dbReference>
<evidence type="ECO:0000313" key="6">
    <source>
        <dbReference type="Proteomes" id="UP000076584"/>
    </source>
</evidence>
<keyword evidence="2" id="KW-0342">GTP-binding</keyword>
<name>A0A166XGY5_COLIC</name>
<gene>
    <name evidence="5" type="ORF">CI238_03632</name>
</gene>
<dbReference type="EMBL" id="LFIW01002278">
    <property type="protein sequence ID" value="KZL76597.1"/>
    <property type="molecule type" value="Genomic_DNA"/>
</dbReference>
<dbReference type="Gene3D" id="3.40.50.300">
    <property type="entry name" value="P-loop containing nucleotide triphosphate hydrolases"/>
    <property type="match status" value="1"/>
</dbReference>
<dbReference type="InterPro" id="IPR022812">
    <property type="entry name" value="Dynamin"/>
</dbReference>
<dbReference type="SUPFAM" id="SSF52540">
    <property type="entry name" value="P-loop containing nucleoside triphosphate hydrolases"/>
    <property type="match status" value="1"/>
</dbReference>
<dbReference type="GO" id="GO:0016559">
    <property type="term" value="P:peroxisome fission"/>
    <property type="evidence" value="ECO:0007669"/>
    <property type="project" value="TreeGrafter"/>
</dbReference>
<dbReference type="Gene3D" id="1.20.120.1240">
    <property type="entry name" value="Dynamin, middle domain"/>
    <property type="match status" value="1"/>
</dbReference>
<dbReference type="GO" id="GO:0006897">
    <property type="term" value="P:endocytosis"/>
    <property type="evidence" value="ECO:0007669"/>
    <property type="project" value="TreeGrafter"/>
</dbReference>
<protein>
    <submittedName>
        <fullName evidence="5">Vacuolar sorting protein vps1</fullName>
    </submittedName>
</protein>
<feature type="region of interest" description="Disordered" evidence="3">
    <location>
        <begin position="51"/>
        <end position="72"/>
    </location>
</feature>
<reference evidence="5 6" key="1">
    <citation type="submission" date="2015-06" db="EMBL/GenBank/DDBJ databases">
        <title>Survival trade-offs in plant roots during colonization by closely related pathogenic and mutualistic fungi.</title>
        <authorList>
            <person name="Hacquard S."/>
            <person name="Kracher B."/>
            <person name="Hiruma K."/>
            <person name="Weinman A."/>
            <person name="Muench P."/>
            <person name="Garrido Oter R."/>
            <person name="Ver Loren van Themaat E."/>
            <person name="Dallerey J.-F."/>
            <person name="Damm U."/>
            <person name="Henrissat B."/>
            <person name="Lespinet O."/>
            <person name="Thon M."/>
            <person name="Kemen E."/>
            <person name="McHardy A.C."/>
            <person name="Schulze-Lefert P."/>
            <person name="O'Connell R.J."/>
        </authorList>
    </citation>
    <scope>NUCLEOTIDE SEQUENCE [LARGE SCALE GENOMIC DNA]</scope>
    <source>
        <strain evidence="5 6">MAFF 238704</strain>
    </source>
</reference>
<feature type="domain" description="GED" evidence="4">
    <location>
        <begin position="736"/>
        <end position="829"/>
    </location>
</feature>
<dbReference type="GO" id="GO:0005739">
    <property type="term" value="C:mitochondrion"/>
    <property type="evidence" value="ECO:0007669"/>
    <property type="project" value="TreeGrafter"/>
</dbReference>
<dbReference type="GO" id="GO:0005874">
    <property type="term" value="C:microtubule"/>
    <property type="evidence" value="ECO:0007669"/>
    <property type="project" value="TreeGrafter"/>
</dbReference>
<dbReference type="CDD" id="cd08771">
    <property type="entry name" value="DLP_1"/>
    <property type="match status" value="1"/>
</dbReference>
<dbReference type="PANTHER" id="PTHR11566:SF21">
    <property type="entry name" value="DYNAMIN RELATED PROTEIN 1, ISOFORM A"/>
    <property type="match status" value="1"/>
</dbReference>
<evidence type="ECO:0000313" key="5">
    <source>
        <dbReference type="EMBL" id="KZL76597.1"/>
    </source>
</evidence>
<dbReference type="STRING" id="1573173.A0A166XGY5"/>
<organism evidence="5 6">
    <name type="scientific">Colletotrichum incanum</name>
    <name type="common">Soybean anthracnose fungus</name>
    <dbReference type="NCBI Taxonomy" id="1573173"/>
    <lineage>
        <taxon>Eukaryota</taxon>
        <taxon>Fungi</taxon>
        <taxon>Dikarya</taxon>
        <taxon>Ascomycota</taxon>
        <taxon>Pezizomycotina</taxon>
        <taxon>Sordariomycetes</taxon>
        <taxon>Hypocreomycetidae</taxon>
        <taxon>Glomerellales</taxon>
        <taxon>Glomerellaceae</taxon>
        <taxon>Colletotrichum</taxon>
        <taxon>Colletotrichum spaethianum species complex</taxon>
    </lineage>
</organism>
<feature type="non-terminal residue" evidence="5">
    <location>
        <position position="1"/>
    </location>
</feature>
<feature type="region of interest" description="Disordered" evidence="3">
    <location>
        <begin position="533"/>
        <end position="567"/>
    </location>
</feature>
<dbReference type="GO" id="GO:0016020">
    <property type="term" value="C:membrane"/>
    <property type="evidence" value="ECO:0007669"/>
    <property type="project" value="TreeGrafter"/>
</dbReference>
<dbReference type="AlphaFoldDB" id="A0A166XGY5"/>
<accession>A0A166XGY5</accession>
<dbReference type="PROSITE" id="PS51388">
    <property type="entry name" value="GED"/>
    <property type="match status" value="1"/>
</dbReference>
<sequence length="834" mass="94278">LLIVSSLTLRKLLHLIHSLSHSYCLTSNICFSVAAMAQSVVMSSRLVDSEQKPPSLTMSRTQSYPVPQDNESQVDSAVESVTYFPCSDTEITEGEKPIPENPFDSESSRILFDAIDRLQSCGVSQEVAIPQLVIVGGQSTGKSSLLQSLTDIPFPVGTGCCTRFATRIVSRRTAPGSRNAVKITIVDPEVTDVFDYPPNNAYKDYVYTNDHLGVEDFKFIMEEISTEYMGIRKGQGLHTKNFATQVLRIELSGPTRSHFSILDVPGIFSYAHDVNEHEEDGVRLMVEEYMKQSANIVICVAAATADLSTQGIFKMAANLVDKRRLVGVFTKCDRLENPTEVIEIASGRGKDSGKSMHDGWFVVRNRSEVDDDGFDIKEAERKLFSQVPWNKIREDRRGSVKLQEYLGNLLCAQIRGNFPVIQESVRRLLSEAEASRKDLGDPRTTHNLRQQYIRSVIERYHTVAVKTLKSPGSLSDETLRVRGLVREANEGFTAEMQDHGHTHMFEDPSIDPMVQLAEAVSFYSARLAGHLPASSQDNGSLQQELATTPPLTPPKKQQNRRKKSTAAHQFHTPLVEEIRDQLRIWQTTELPGLVNTEVIQVLFKKQSEHWQHIAERHIDNIANDVEVASNWILEDICSPDSCSSILYEELSRILTQFQQQAKKKAIQELKEHCRRERESHLQTTDSRFQERLQALRTVRLLKALGSIPSFQSGAFDMGHSKLLFQHFHHSIEGNMIHDVHDVVKVYYELSLEAFIRYVTNDIVEDFVSYSEGPLMGLSTDWVFTLSEEEVEKMAREDEETLNKRAHFDIVIDKMKAAHEIAEKARIQTRCLGDI</sequence>
<dbReference type="InterPro" id="IPR001401">
    <property type="entry name" value="Dynamin_GTPase"/>
</dbReference>
<dbReference type="SMART" id="SM00053">
    <property type="entry name" value="DYNc"/>
    <property type="match status" value="1"/>
</dbReference>
<proteinExistence type="predicted"/>
<dbReference type="InterPro" id="IPR045063">
    <property type="entry name" value="Dynamin_N"/>
</dbReference>
<dbReference type="Pfam" id="PF01031">
    <property type="entry name" value="Dynamin_M"/>
    <property type="match status" value="1"/>
</dbReference>
<evidence type="ECO:0000259" key="4">
    <source>
        <dbReference type="PROSITE" id="PS51388"/>
    </source>
</evidence>
<dbReference type="Pfam" id="PF00350">
    <property type="entry name" value="Dynamin_N"/>
    <property type="match status" value="1"/>
</dbReference>
<comment type="caution">
    <text evidence="5">The sequence shown here is derived from an EMBL/GenBank/DDBJ whole genome shotgun (WGS) entry which is preliminary data.</text>
</comment>
<dbReference type="GO" id="GO:0003924">
    <property type="term" value="F:GTPase activity"/>
    <property type="evidence" value="ECO:0007669"/>
    <property type="project" value="InterPro"/>
</dbReference>
<keyword evidence="1" id="KW-0547">Nucleotide-binding</keyword>
<dbReference type="InterPro" id="IPR027417">
    <property type="entry name" value="P-loop_NTPase"/>
</dbReference>
<dbReference type="InterPro" id="IPR000375">
    <property type="entry name" value="Dynamin_stalk"/>
</dbReference>
<evidence type="ECO:0000256" key="1">
    <source>
        <dbReference type="ARBA" id="ARBA00022741"/>
    </source>
</evidence>
<dbReference type="Proteomes" id="UP000076584">
    <property type="component" value="Unassembled WGS sequence"/>
</dbReference>
<dbReference type="InterPro" id="IPR020850">
    <property type="entry name" value="GED_dom"/>
</dbReference>
<dbReference type="GO" id="GO:0000266">
    <property type="term" value="P:mitochondrial fission"/>
    <property type="evidence" value="ECO:0007669"/>
    <property type="project" value="TreeGrafter"/>
</dbReference>
<dbReference type="PANTHER" id="PTHR11566">
    <property type="entry name" value="DYNAMIN"/>
    <property type="match status" value="1"/>
</dbReference>
<dbReference type="GO" id="GO:0008017">
    <property type="term" value="F:microtubule binding"/>
    <property type="evidence" value="ECO:0007669"/>
    <property type="project" value="TreeGrafter"/>
</dbReference>
<dbReference type="PRINTS" id="PR00195">
    <property type="entry name" value="DYNAMIN"/>
</dbReference>
<evidence type="ECO:0000256" key="3">
    <source>
        <dbReference type="SAM" id="MobiDB-lite"/>
    </source>
</evidence>
<evidence type="ECO:0000256" key="2">
    <source>
        <dbReference type="ARBA" id="ARBA00023134"/>
    </source>
</evidence>
<dbReference type="GO" id="GO:0048312">
    <property type="term" value="P:intracellular distribution of mitochondria"/>
    <property type="evidence" value="ECO:0007669"/>
    <property type="project" value="TreeGrafter"/>
</dbReference>
<feature type="compositionally biased region" description="Polar residues" evidence="3">
    <location>
        <begin position="52"/>
        <end position="72"/>
    </location>
</feature>
<keyword evidence="6" id="KW-1185">Reference proteome</keyword>